<evidence type="ECO:0000256" key="6">
    <source>
        <dbReference type="ARBA" id="ARBA00022759"/>
    </source>
</evidence>
<proteinExistence type="inferred from homology"/>
<comment type="caution">
    <text evidence="9">The sequence shown here is derived from an EMBL/GenBank/DDBJ whole genome shotgun (WGS) entry which is preliminary data.</text>
</comment>
<name>X0X7I3_9ZZZZ</name>
<keyword evidence="6" id="KW-0255">Endonuclease</keyword>
<dbReference type="GO" id="GO:0043137">
    <property type="term" value="P:DNA replication, removal of RNA primer"/>
    <property type="evidence" value="ECO:0007669"/>
    <property type="project" value="TreeGrafter"/>
</dbReference>
<dbReference type="PROSITE" id="PS50879">
    <property type="entry name" value="RNASE_H_1"/>
    <property type="match status" value="1"/>
</dbReference>
<comment type="similarity">
    <text evidence="2">Belongs to the RNase H family.</text>
</comment>
<reference evidence="9" key="1">
    <citation type="journal article" date="2014" name="Front. Microbiol.">
        <title>High frequency of phylogenetically diverse reductive dehalogenase-homologous genes in deep subseafloor sedimentary metagenomes.</title>
        <authorList>
            <person name="Kawai M."/>
            <person name="Futagami T."/>
            <person name="Toyoda A."/>
            <person name="Takaki Y."/>
            <person name="Nishi S."/>
            <person name="Hori S."/>
            <person name="Arai W."/>
            <person name="Tsubouchi T."/>
            <person name="Morono Y."/>
            <person name="Uchiyama I."/>
            <person name="Ito T."/>
            <person name="Fujiyama A."/>
            <person name="Inagaki F."/>
            <person name="Takami H."/>
        </authorList>
    </citation>
    <scope>NUCLEOTIDE SEQUENCE</scope>
    <source>
        <strain evidence="9">Expedition CK06-06</strain>
    </source>
</reference>
<evidence type="ECO:0000256" key="7">
    <source>
        <dbReference type="ARBA" id="ARBA00022801"/>
    </source>
</evidence>
<dbReference type="InterPro" id="IPR050092">
    <property type="entry name" value="RNase_H"/>
</dbReference>
<dbReference type="PANTHER" id="PTHR10642:SF26">
    <property type="entry name" value="RIBONUCLEASE H1"/>
    <property type="match status" value="1"/>
</dbReference>
<evidence type="ECO:0000256" key="4">
    <source>
        <dbReference type="ARBA" id="ARBA00022722"/>
    </source>
</evidence>
<dbReference type="AlphaFoldDB" id="X0X7I3"/>
<gene>
    <name evidence="9" type="ORF">S01H1_68500</name>
</gene>
<evidence type="ECO:0000256" key="3">
    <source>
        <dbReference type="ARBA" id="ARBA00012180"/>
    </source>
</evidence>
<evidence type="ECO:0000256" key="5">
    <source>
        <dbReference type="ARBA" id="ARBA00022723"/>
    </source>
</evidence>
<dbReference type="GO" id="GO:0046872">
    <property type="term" value="F:metal ion binding"/>
    <property type="evidence" value="ECO:0007669"/>
    <property type="project" value="UniProtKB-KW"/>
</dbReference>
<keyword evidence="5" id="KW-0479">Metal-binding</keyword>
<dbReference type="CDD" id="cd09280">
    <property type="entry name" value="RNase_HI_eukaryote_like"/>
    <property type="match status" value="1"/>
</dbReference>
<evidence type="ECO:0000313" key="9">
    <source>
        <dbReference type="EMBL" id="GAG32603.1"/>
    </source>
</evidence>
<keyword evidence="7" id="KW-0378">Hydrolase</keyword>
<dbReference type="InterPro" id="IPR002156">
    <property type="entry name" value="RNaseH_domain"/>
</dbReference>
<protein>
    <recommendedName>
        <fullName evidence="3">ribonuclease H</fullName>
        <ecNumber evidence="3">3.1.26.4</ecNumber>
    </recommendedName>
</protein>
<dbReference type="SUPFAM" id="SSF53098">
    <property type="entry name" value="Ribonuclease H-like"/>
    <property type="match status" value="1"/>
</dbReference>
<dbReference type="Pfam" id="PF00075">
    <property type="entry name" value="RNase_H"/>
    <property type="match status" value="1"/>
</dbReference>
<dbReference type="GO" id="GO:0004523">
    <property type="term" value="F:RNA-DNA hybrid ribonuclease activity"/>
    <property type="evidence" value="ECO:0007669"/>
    <property type="project" value="UniProtKB-EC"/>
</dbReference>
<keyword evidence="4" id="KW-0540">Nuclease</keyword>
<evidence type="ECO:0000259" key="8">
    <source>
        <dbReference type="PROSITE" id="PS50879"/>
    </source>
</evidence>
<sequence length="187" mass="21072">PPISKNLAFIEKEESSDSDDDSLGAIDKMYTPDFKPSYFVYTDGACAQNGTNDACAGVGIYFDIGDTRNKAIKIEGKQTNNVAELSALIYVYDIIRQDLLDDLKVVIVTDSQYSIKCVTTYGLKCHQEKWCKKIPNKKLVKKAFNLYREHDNIRFMHVAAHTNNMDQHSIGNREADRLANLSIGRNV</sequence>
<dbReference type="Gene3D" id="3.30.420.10">
    <property type="entry name" value="Ribonuclease H-like superfamily/Ribonuclease H"/>
    <property type="match status" value="1"/>
</dbReference>
<feature type="domain" description="RNase H type-1" evidence="8">
    <location>
        <begin position="34"/>
        <end position="184"/>
    </location>
</feature>
<dbReference type="InterPro" id="IPR036397">
    <property type="entry name" value="RNaseH_sf"/>
</dbReference>
<comment type="catalytic activity">
    <reaction evidence="1">
        <text>Endonucleolytic cleavage to 5'-phosphomonoester.</text>
        <dbReference type="EC" id="3.1.26.4"/>
    </reaction>
</comment>
<dbReference type="InterPro" id="IPR012337">
    <property type="entry name" value="RNaseH-like_sf"/>
</dbReference>
<feature type="non-terminal residue" evidence="9">
    <location>
        <position position="1"/>
    </location>
</feature>
<dbReference type="PANTHER" id="PTHR10642">
    <property type="entry name" value="RIBONUCLEASE H1"/>
    <property type="match status" value="1"/>
</dbReference>
<organism evidence="9">
    <name type="scientific">marine sediment metagenome</name>
    <dbReference type="NCBI Taxonomy" id="412755"/>
    <lineage>
        <taxon>unclassified sequences</taxon>
        <taxon>metagenomes</taxon>
        <taxon>ecological metagenomes</taxon>
    </lineage>
</organism>
<dbReference type="EC" id="3.1.26.4" evidence="3"/>
<evidence type="ECO:0000256" key="2">
    <source>
        <dbReference type="ARBA" id="ARBA00005300"/>
    </source>
</evidence>
<accession>X0X7I3</accession>
<dbReference type="EMBL" id="BARS01045430">
    <property type="protein sequence ID" value="GAG32603.1"/>
    <property type="molecule type" value="Genomic_DNA"/>
</dbReference>
<evidence type="ECO:0000256" key="1">
    <source>
        <dbReference type="ARBA" id="ARBA00000077"/>
    </source>
</evidence>
<dbReference type="GO" id="GO:0003676">
    <property type="term" value="F:nucleic acid binding"/>
    <property type="evidence" value="ECO:0007669"/>
    <property type="project" value="InterPro"/>
</dbReference>